<protein>
    <submittedName>
        <fullName evidence="2">Uncharacterized protein</fullName>
    </submittedName>
</protein>
<dbReference type="OrthoDB" id="9148571at2"/>
<sequence length="1662" mass="184421">MINVVPVFRIVPNGVVKGDKDNRLRVTVLATPVVQSGPGELSLEQWPSRIAAWFEKSDYTLDLTLEPAEAGGAVRPACTGEGCRVRADLIPLRRAHGKKHAKQWDGIVKLWQAAIQHAGTFDLLAQALIHSNGNQAFHVQMETPLPVGDELEKAVEHGVGDDGSIKETGSGQGTTETVATVLSISHADFAELLQTKRGERVCRALADTHIPMVRGDAMKTKQVERKFQNPSESAVMDKDKQKLLVRELLKKRLAAAMNGTAKARSEASVQFERIRTELESTACVVPPENPQFPLKPTETELVAAQQYGSAPQNGSLTGSPDERDAVAQAFYALQTSPTLSRVFGLAFDAEIVINKAAELPNAPDSGFAYAFVCPDVDTCKQSKGATAVRIRFEQGKAKEFLPATRAEMILSSDCDEKLRNRWLDGRDQRDGLVPMGASLANAQRFQLTSLDVRRAIDQSLDADKTDTTGEKVRALCDAGQRYSTVGFAFNDRRRSIGVMEELAVVEQHRTDPARAGTLYAEDLAVGHVIDVRVEEQRSDGKPGKTSAWRCLMERHVEFGRLEEFDEVVPELVGRRRSARRMDLERDLVAAATRVLPNPALYPQAQAGTAAPPEASSPPAKRFVDLIVEEAVAIWTGAPRGVDTGATASRVPQRAMSGMENKACSSQPKPPIVRTLGLPGPRDAGRERRPPPLRYGVAYRFAMRCVYAGGGGLTLDEAGAVIQKEPKRPYLLPVHGPRTCRRNESILRPDVLMLADDARRGHGVMGFENSLDVVLRSPNGTLQADKIFFAKDVKETNPYPLGTRTMPTRSTRIIMPPVVGMEDAARHGMFDGAGGDDNWRRGAMPMLDYRGGYSKCREVTESGWNADDVLVTREMPSFDTGHGVAIFKLRPARDEVPVRERFFPDPAARALVIRVLRNGSKNYLPDEAAIIPFYTRGSKDAPLQSKDYSSVRPIRLNFEIAAPSADMCIFDQGSVPLRDNGLSVQAASVVIKLAASDDLHVHMWCIPDEGTLESQFALVEYMTSCGEKSAAAKLLRHVRKNGPVPELAAVESITATHAINRPAADPIIRMRSDVVDRLPPAQVTPPSPPAPGTPAVETPPEHTGFLLDGTMTLDTASTDTFEIYITCAAPSDEMDNINLERSLSKRRAGMWPKYPDPRTGEEKYLNARELFGFDVADNFRVTLPKSTVLLARGDQLPPPEDGTSTSELELAEILRAGLKQAAEENAETSGDKKLRKVASPFVFRDEKARRLQIRVVAIGRHASKFQIPATFAAEAGRRQQRRSIPLNPSEQCRVGEADKLIWLNAAMRPLVPVLNSCEPSFSVRRLHPIGTTMTLVTCQPNVRIRMPRPWFSSGEDELLGVVVALDEDKLSPSPVPPDRVVSRWGSDPIWQKMPGELHLRGTRNFDLERCRHRHRVIPKYDLPVGPPNEPTKRTQRTTLILFEPHFDVDRQEWYVDVPLRESVSATPFVQFVLVRYQEHTSSRFPKTSEPVTTQAQVMPKREIEAYCLDRGGDWHVSVTMRGLANQGPYVSPRLAIPELVRPRLSLRLYHEDVNPKSSSKDRRHRVDVITDIERRLRLEEGEPWYQIESGQMEWRLETTIDKARRESLGPGNYVAYLTETQRFMPATYAEEPVTWDDMNREETLVTTGARFSLRIDLRTPTIV</sequence>
<feature type="region of interest" description="Disordered" evidence="1">
    <location>
        <begin position="659"/>
        <end position="690"/>
    </location>
</feature>
<proteinExistence type="predicted"/>
<keyword evidence="3" id="KW-1185">Reference proteome</keyword>
<evidence type="ECO:0000313" key="3">
    <source>
        <dbReference type="Proteomes" id="UP000324927"/>
    </source>
</evidence>
<gene>
    <name evidence="2" type="ORF">FZ942_33185</name>
</gene>
<evidence type="ECO:0000313" key="2">
    <source>
        <dbReference type="EMBL" id="KAA0588404.1"/>
    </source>
</evidence>
<dbReference type="Proteomes" id="UP000324927">
    <property type="component" value="Unassembled WGS sequence"/>
</dbReference>
<dbReference type="RefSeq" id="WP_149235316.1">
    <property type="nucleotide sequence ID" value="NZ_JALJXJ010000027.1"/>
</dbReference>
<name>A0A5A9G3W8_AZOLI</name>
<dbReference type="EMBL" id="VTTN01000027">
    <property type="protein sequence ID" value="KAA0588404.1"/>
    <property type="molecule type" value="Genomic_DNA"/>
</dbReference>
<reference evidence="2 3" key="1">
    <citation type="submission" date="2019-08" db="EMBL/GenBank/DDBJ databases">
        <authorList>
            <person name="Grouzdev D."/>
            <person name="Tikhonova E."/>
            <person name="Kravchenko I."/>
        </authorList>
    </citation>
    <scope>NUCLEOTIDE SEQUENCE [LARGE SCALE GENOMIC DNA]</scope>
    <source>
        <strain evidence="2 3">59b</strain>
    </source>
</reference>
<accession>A0A5A9G3W8</accession>
<evidence type="ECO:0000256" key="1">
    <source>
        <dbReference type="SAM" id="MobiDB-lite"/>
    </source>
</evidence>
<organism evidence="2 3">
    <name type="scientific">Azospirillum lipoferum</name>
    <dbReference type="NCBI Taxonomy" id="193"/>
    <lineage>
        <taxon>Bacteria</taxon>
        <taxon>Pseudomonadati</taxon>
        <taxon>Pseudomonadota</taxon>
        <taxon>Alphaproteobacteria</taxon>
        <taxon>Rhodospirillales</taxon>
        <taxon>Azospirillaceae</taxon>
        <taxon>Azospirillum</taxon>
    </lineage>
</organism>
<comment type="caution">
    <text evidence="2">The sequence shown here is derived from an EMBL/GenBank/DDBJ whole genome shotgun (WGS) entry which is preliminary data.</text>
</comment>